<feature type="compositionally biased region" description="Low complexity" evidence="4">
    <location>
        <begin position="1236"/>
        <end position="1249"/>
    </location>
</feature>
<dbReference type="EMBL" id="JAWJWF010000047">
    <property type="protein sequence ID" value="KAK6621745.1"/>
    <property type="molecule type" value="Genomic_DNA"/>
</dbReference>
<feature type="compositionally biased region" description="Basic and acidic residues" evidence="4">
    <location>
        <begin position="1250"/>
        <end position="1261"/>
    </location>
</feature>
<feature type="compositionally biased region" description="Polar residues" evidence="4">
    <location>
        <begin position="982"/>
        <end position="1009"/>
    </location>
</feature>
<feature type="binding site" evidence="3">
    <location>
        <position position="99"/>
    </location>
    <ligand>
        <name>ATP</name>
        <dbReference type="ChEBI" id="CHEBI:30616"/>
    </ligand>
</feature>
<feature type="compositionally biased region" description="Polar residues" evidence="4">
    <location>
        <begin position="1492"/>
        <end position="1502"/>
    </location>
</feature>
<evidence type="ECO:0000313" key="7">
    <source>
        <dbReference type="Proteomes" id="UP001359485"/>
    </source>
</evidence>
<feature type="compositionally biased region" description="Polar residues" evidence="4">
    <location>
        <begin position="1034"/>
        <end position="1046"/>
    </location>
</feature>
<dbReference type="SUPFAM" id="SSF56112">
    <property type="entry name" value="Protein kinase-like (PK-like)"/>
    <property type="match status" value="1"/>
</dbReference>
<accession>A0ABR1AKC2</accession>
<feature type="compositionally biased region" description="Basic and acidic residues" evidence="4">
    <location>
        <begin position="1078"/>
        <end position="1087"/>
    </location>
</feature>
<feature type="compositionally biased region" description="Basic and acidic residues" evidence="4">
    <location>
        <begin position="684"/>
        <end position="711"/>
    </location>
</feature>
<gene>
    <name evidence="6" type="ORF">RUM44_001552</name>
</gene>
<feature type="compositionally biased region" description="Basic and acidic residues" evidence="4">
    <location>
        <begin position="833"/>
        <end position="848"/>
    </location>
</feature>
<feature type="compositionally biased region" description="Basic and acidic residues" evidence="4">
    <location>
        <begin position="1551"/>
        <end position="1565"/>
    </location>
</feature>
<feature type="compositionally biased region" description="Low complexity" evidence="4">
    <location>
        <begin position="1943"/>
        <end position="1953"/>
    </location>
</feature>
<keyword evidence="1 3" id="KW-0547">Nucleotide-binding</keyword>
<evidence type="ECO:0000259" key="5">
    <source>
        <dbReference type="PROSITE" id="PS50011"/>
    </source>
</evidence>
<reference evidence="6 7" key="1">
    <citation type="submission" date="2023-09" db="EMBL/GenBank/DDBJ databases">
        <title>Genomes of two closely related lineages of the louse Polyplax serrata with different host specificities.</title>
        <authorList>
            <person name="Martinu J."/>
            <person name="Tarabai H."/>
            <person name="Stefka J."/>
            <person name="Hypsa V."/>
        </authorList>
    </citation>
    <scope>NUCLEOTIDE SEQUENCE [LARGE SCALE GENOMIC DNA]</scope>
    <source>
        <strain evidence="6">98ZLc_SE</strain>
    </source>
</reference>
<keyword evidence="7" id="KW-1185">Reference proteome</keyword>
<feature type="compositionally biased region" description="Basic and acidic residues" evidence="4">
    <location>
        <begin position="558"/>
        <end position="605"/>
    </location>
</feature>
<dbReference type="PANTHER" id="PTHR24346:SF93">
    <property type="entry name" value="NUAK FAMILY SNF1-LIKE KINASE 1"/>
    <property type="match status" value="1"/>
</dbReference>
<feature type="compositionally biased region" description="Polar residues" evidence="4">
    <location>
        <begin position="1664"/>
        <end position="1676"/>
    </location>
</feature>
<keyword evidence="2 3" id="KW-0067">ATP-binding</keyword>
<feature type="region of interest" description="Disordered" evidence="4">
    <location>
        <begin position="394"/>
        <end position="750"/>
    </location>
</feature>
<feature type="region of interest" description="Disordered" evidence="4">
    <location>
        <begin position="1030"/>
        <end position="1116"/>
    </location>
</feature>
<dbReference type="PROSITE" id="PS00107">
    <property type="entry name" value="PROTEIN_KINASE_ATP"/>
    <property type="match status" value="1"/>
</dbReference>
<feature type="region of interest" description="Disordered" evidence="4">
    <location>
        <begin position="1409"/>
        <end position="1600"/>
    </location>
</feature>
<feature type="compositionally biased region" description="Basic and acidic residues" evidence="4">
    <location>
        <begin position="430"/>
        <end position="449"/>
    </location>
</feature>
<dbReference type="CDD" id="cd14073">
    <property type="entry name" value="STKc_NUAK"/>
    <property type="match status" value="1"/>
</dbReference>
<feature type="compositionally biased region" description="Polar residues" evidence="4">
    <location>
        <begin position="663"/>
        <end position="675"/>
    </location>
</feature>
<proteinExistence type="predicted"/>
<dbReference type="PROSITE" id="PS00108">
    <property type="entry name" value="PROTEIN_KINASE_ST"/>
    <property type="match status" value="1"/>
</dbReference>
<feature type="compositionally biased region" description="Basic and acidic residues" evidence="4">
    <location>
        <begin position="1409"/>
        <end position="1462"/>
    </location>
</feature>
<dbReference type="Pfam" id="PF00069">
    <property type="entry name" value="Pkinase"/>
    <property type="match status" value="1"/>
</dbReference>
<sequence>MEDLKTHDTVNREHSYRELQLSYSRRNCTECGMVVDRSNVDHIMRGLQSTEGVRLHNHRKKLRQRFDIIKKLGQGTYGKVQLGINKETGQEVAIKTIKKCKIETEADLVRIRREIQIMSSVRHPNIIHIYEVFENREKIVLVMEYAAGGELYDYLSERKVLEETEARRIFRQISTAIYYCHKHKICHRDLKLENILLDENGNAKIADFGLSNVFDGQRLLSTYCGSPLYASPEIVKGTPYHGPEVDCWSLGVLLYTLVYGAMPFDGTNFKRLVKHISQGDYFEPKKASSASPLIRDMLTVNSKDRITIEQICSHWWVNQGFNVSCLDIAEDLANQTPVRLDLLLSLAPPPENTEKIVVTDDQRTIPQEGPPRSLSVGSFMDLDANTEERVKSFVAREVPAENSNNEKTMKRKLEPVPSKSFSGARKKERTKPDSEEKIDQVPETDKSANKIESNNTVMDVDAETGNRPEEKSLKNEISAKEETKLPEKVEAVTGKTESKSEPGKIDPEVTPEAVSKDKPTRKSVKIVKKKVVDKKDSEPRSNEVEPVGDKTKTKKKKTETPEEEPKNEVKQEQKTSEKEELEQSKREESVSTAKSIEKDERESTPKPEGLSKPVERRKSKIFETAEKFMTNDQKSPSQEKPKKVYIPGVKVSDFAKAFERKSSIPTATPLKSSPSKKAMSKESSPVERKTEPGTPEKKNEPSEVKSGEKKTIQPKITQKSEEQKVKPKVEANETADKKSEEDVQPVAINDEKLKKLKDSARNVIASALVEEERKKLKKQVLKPPVPKTKAEDLENKKKNLTLQLGKETATVQVHTPENTKFFFEPENEAQANENKENVQKPKEKKTSKLEITLKSNTLPRRTSKTELRVASPQVKPEPPNFRTEVEHRIGDPAHVYSTQRSEVAFPVSAATKPARHVNRYGKSMSVEPEGRMKQMPVREPTRERIIPIQFEGSGQKEEIEARDRVKELDRSHETRVKHPYQRTWSLKSNSLSRQSTQDSDTESTVSTTGEPIKKSAREFIIPIAVEGGGYVTPRATSLEPSESMSSKRSHRPFSRKFSLFSDNGSEDESPFSTLQRHSSRDFDEPFRLHRLRSSRPTRPPTERGDSASGSEEEEDDDGFELLTAENLFSTLLSRVRSLTQRLNVEDGMRPGFPTSRLLSNHFGPSERLFANLHQPMTSHASITYRKSVRKVGIRICCPQHMILAWFRRANLKGLSDRSDFGRSISRDTENGSTVWPRSNVRNSDSNRSVPRGESKSKRSDSDTESLSESLSMGQSRKHKSNDEKKVKKFHHHSRTKSVPLNLKEAEGNSEYSTSISEVNKSVYMPSRMWSAKAYDRGSVERESPNRGTGVKYRSEIPRLLRPTSLLLERRQNSQEQDGGDYKKDPSERDFYDILAEKYGITNVKRYDLPPERRDWSGYHTEKRRSSTYEKREGSICREQDKQGEDGPTKKEEGLAEKYKAPSEKLAAVLNRLEGRSETKETAQMEKKDKIETGTSSAAQQLNEKTRMEYEKRKSKEYRMSQEEGVRSRIPRKVVSRHQSDMTLKEYNGLQEKAKKERTGNEESPEKSPLTKYFLRYHSVDEGNQKRSREREKEEQDGEEKGFVKSKFLTSLERKLDRLKTAEKKYVDKAIRSLRESSLGPTDVASENALIKRAVSLSDCPSCKHSPNSKNQSTVNSVIGMFNKIENTDAKRRESGKQDGGDGGKSSISVRRNGVVPPKIELSNSIKESPRRASYFSGNNGLTIPKPNSPLTFEDPGNFLSPESESYDSWSICSDLANPDDVIGKNLSRHGVNAEDVPTESVSERIRRKSFYTRFNERKKPRRSSLLLSRSYDPELEPDVPYARSFSVNPSEPCTKPAYYRSVSSGDEKPRKSYDYPRPRPFYKSQVSEGSSGTYRRDSTDWTKNPTSYMRSGSTTPTSFVSLTLPRNYRSKSVYSPRSCQGERSLSPRPLSPSMRGESPDCFD</sequence>
<feature type="domain" description="Protein kinase" evidence="5">
    <location>
        <begin position="66"/>
        <end position="317"/>
    </location>
</feature>
<feature type="compositionally biased region" description="Basic and acidic residues" evidence="4">
    <location>
        <begin position="464"/>
        <end position="507"/>
    </location>
</feature>
<feature type="region of interest" description="Disordered" evidence="4">
    <location>
        <begin position="1217"/>
        <end position="1313"/>
    </location>
</feature>
<feature type="region of interest" description="Disordered" evidence="4">
    <location>
        <begin position="1363"/>
        <end position="1386"/>
    </location>
</feature>
<dbReference type="InterPro" id="IPR011009">
    <property type="entry name" value="Kinase-like_dom_sf"/>
</dbReference>
<organism evidence="6 7">
    <name type="scientific">Polyplax serrata</name>
    <name type="common">Common mouse louse</name>
    <dbReference type="NCBI Taxonomy" id="468196"/>
    <lineage>
        <taxon>Eukaryota</taxon>
        <taxon>Metazoa</taxon>
        <taxon>Ecdysozoa</taxon>
        <taxon>Arthropoda</taxon>
        <taxon>Hexapoda</taxon>
        <taxon>Insecta</taxon>
        <taxon>Pterygota</taxon>
        <taxon>Neoptera</taxon>
        <taxon>Paraneoptera</taxon>
        <taxon>Psocodea</taxon>
        <taxon>Troctomorpha</taxon>
        <taxon>Phthiraptera</taxon>
        <taxon>Anoplura</taxon>
        <taxon>Polyplacidae</taxon>
        <taxon>Polyplax</taxon>
    </lineage>
</organism>
<name>A0ABR1AKC2_POLSC</name>
<feature type="compositionally biased region" description="Polar residues" evidence="4">
    <location>
        <begin position="1901"/>
        <end position="1921"/>
    </location>
</feature>
<dbReference type="InterPro" id="IPR017441">
    <property type="entry name" value="Protein_kinase_ATP_BS"/>
</dbReference>
<feature type="compositionally biased region" description="Polar residues" evidence="4">
    <location>
        <begin position="809"/>
        <end position="818"/>
    </location>
</feature>
<evidence type="ECO:0000313" key="6">
    <source>
        <dbReference type="EMBL" id="KAK6621745.1"/>
    </source>
</evidence>
<feature type="region of interest" description="Disordered" evidence="4">
    <location>
        <begin position="1658"/>
        <end position="1765"/>
    </location>
</feature>
<dbReference type="PANTHER" id="PTHR24346">
    <property type="entry name" value="MAP/MICROTUBULE AFFINITY-REGULATING KINASE"/>
    <property type="match status" value="1"/>
</dbReference>
<evidence type="ECO:0000256" key="3">
    <source>
        <dbReference type="PROSITE-ProRule" id="PRU10141"/>
    </source>
</evidence>
<dbReference type="SMART" id="SM00220">
    <property type="entry name" value="S_TKc"/>
    <property type="match status" value="1"/>
</dbReference>
<dbReference type="InterPro" id="IPR008271">
    <property type="entry name" value="Ser/Thr_kinase_AS"/>
</dbReference>
<feature type="compositionally biased region" description="Basic and acidic residues" evidence="4">
    <location>
        <begin position="1472"/>
        <end position="1491"/>
    </location>
</feature>
<feature type="compositionally biased region" description="Basic and acidic residues" evidence="4">
    <location>
        <begin position="1577"/>
        <end position="1600"/>
    </location>
</feature>
<dbReference type="PROSITE" id="PS50011">
    <property type="entry name" value="PROTEIN_KINASE_DOM"/>
    <property type="match status" value="1"/>
</dbReference>
<feature type="region of interest" description="Disordered" evidence="4">
    <location>
        <begin position="907"/>
        <end position="1016"/>
    </location>
</feature>
<protein>
    <recommendedName>
        <fullName evidence="5">Protein kinase domain-containing protein</fullName>
    </recommendedName>
</protein>
<feature type="compositionally biased region" description="Basic and acidic residues" evidence="4">
    <location>
        <begin position="718"/>
        <end position="741"/>
    </location>
</feature>
<evidence type="ECO:0000256" key="1">
    <source>
        <dbReference type="ARBA" id="ARBA00022741"/>
    </source>
</evidence>
<feature type="compositionally biased region" description="Basic and acidic residues" evidence="4">
    <location>
        <begin position="533"/>
        <end position="551"/>
    </location>
</feature>
<feature type="compositionally biased region" description="Basic and acidic residues" evidence="4">
    <location>
        <begin position="1865"/>
        <end position="1877"/>
    </location>
</feature>
<feature type="compositionally biased region" description="Basic and acidic residues" evidence="4">
    <location>
        <begin position="1217"/>
        <end position="1229"/>
    </location>
</feature>
<feature type="region of interest" description="Disordered" evidence="4">
    <location>
        <begin position="1816"/>
        <end position="1963"/>
    </location>
</feature>
<feature type="compositionally biased region" description="Basic and acidic residues" evidence="4">
    <location>
        <begin position="954"/>
        <end position="976"/>
    </location>
</feature>
<feature type="compositionally biased region" description="Basic residues" evidence="4">
    <location>
        <begin position="521"/>
        <end position="532"/>
    </location>
</feature>
<feature type="region of interest" description="Disordered" evidence="4">
    <location>
        <begin position="773"/>
        <end position="883"/>
    </location>
</feature>
<dbReference type="Gene3D" id="1.10.510.10">
    <property type="entry name" value="Transferase(Phosphotransferase) domain 1"/>
    <property type="match status" value="1"/>
</dbReference>
<comment type="caution">
    <text evidence="6">The sequence shown here is derived from an EMBL/GenBank/DDBJ whole genome shotgun (WGS) entry which is preliminary data.</text>
</comment>
<dbReference type="InterPro" id="IPR000719">
    <property type="entry name" value="Prot_kinase_dom"/>
</dbReference>
<feature type="compositionally biased region" description="Basic and acidic residues" evidence="4">
    <location>
        <begin position="613"/>
        <end position="626"/>
    </location>
</feature>
<feature type="compositionally biased region" description="Basic residues" evidence="4">
    <location>
        <begin position="1286"/>
        <end position="1295"/>
    </location>
</feature>
<dbReference type="Proteomes" id="UP001359485">
    <property type="component" value="Unassembled WGS sequence"/>
</dbReference>
<feature type="compositionally biased region" description="Basic and acidic residues" evidence="4">
    <location>
        <begin position="1685"/>
        <end position="1701"/>
    </location>
</feature>
<feature type="compositionally biased region" description="Polar residues" evidence="4">
    <location>
        <begin position="1884"/>
        <end position="1893"/>
    </location>
</feature>
<evidence type="ECO:0000256" key="2">
    <source>
        <dbReference type="ARBA" id="ARBA00022840"/>
    </source>
</evidence>
<evidence type="ECO:0000256" key="4">
    <source>
        <dbReference type="SAM" id="MobiDB-lite"/>
    </source>
</evidence>
<feature type="compositionally biased region" description="Basic and acidic residues" evidence="4">
    <location>
        <begin position="1503"/>
        <end position="1526"/>
    </location>
</feature>
<feature type="compositionally biased region" description="Basic and acidic residues" evidence="4">
    <location>
        <begin position="788"/>
        <end position="797"/>
    </location>
</feature>